<dbReference type="InterPro" id="IPR009057">
    <property type="entry name" value="Homeodomain-like_sf"/>
</dbReference>
<keyword evidence="4" id="KW-1185">Reference proteome</keyword>
<dbReference type="InterPro" id="IPR050560">
    <property type="entry name" value="MYB_TF"/>
</dbReference>
<proteinExistence type="predicted"/>
<dbReference type="VEuPathDB" id="TrichDB:TRFO_10382"/>
<reference evidence="3" key="1">
    <citation type="submission" date="2016-10" db="EMBL/GenBank/DDBJ databases">
        <authorList>
            <person name="Benchimol M."/>
            <person name="Almeida L.G."/>
            <person name="Vasconcelos A.T."/>
            <person name="Perreira-Neves A."/>
            <person name="Rosa I.A."/>
            <person name="Tasca T."/>
            <person name="Bogo M.R."/>
            <person name="de Souza W."/>
        </authorList>
    </citation>
    <scope>NUCLEOTIDE SEQUENCE [LARGE SCALE GENOMIC DNA]</scope>
    <source>
        <strain evidence="3">K</strain>
    </source>
</reference>
<dbReference type="PANTHER" id="PTHR45614">
    <property type="entry name" value="MYB PROTEIN-RELATED"/>
    <property type="match status" value="1"/>
</dbReference>
<feature type="domain" description="Myb-like" evidence="1">
    <location>
        <begin position="159"/>
        <end position="209"/>
    </location>
</feature>
<accession>A0A1J4J967</accession>
<dbReference type="GO" id="GO:0000981">
    <property type="term" value="F:DNA-binding transcription factor activity, RNA polymerase II-specific"/>
    <property type="evidence" value="ECO:0007669"/>
    <property type="project" value="TreeGrafter"/>
</dbReference>
<dbReference type="InterPro" id="IPR017930">
    <property type="entry name" value="Myb_dom"/>
</dbReference>
<evidence type="ECO:0000259" key="1">
    <source>
        <dbReference type="PROSITE" id="PS50090"/>
    </source>
</evidence>
<dbReference type="Gene3D" id="1.10.10.60">
    <property type="entry name" value="Homeodomain-like"/>
    <property type="match status" value="2"/>
</dbReference>
<dbReference type="PROSITE" id="PS51294">
    <property type="entry name" value="HTH_MYB"/>
    <property type="match status" value="1"/>
</dbReference>
<dbReference type="Proteomes" id="UP000179807">
    <property type="component" value="Unassembled WGS sequence"/>
</dbReference>
<evidence type="ECO:0000259" key="2">
    <source>
        <dbReference type="PROSITE" id="PS51294"/>
    </source>
</evidence>
<comment type="caution">
    <text evidence="3">The sequence shown here is derived from an EMBL/GenBank/DDBJ whole genome shotgun (WGS) entry which is preliminary data.</text>
</comment>
<dbReference type="SUPFAM" id="SSF46689">
    <property type="entry name" value="Homeodomain-like"/>
    <property type="match status" value="1"/>
</dbReference>
<dbReference type="GO" id="GO:0000978">
    <property type="term" value="F:RNA polymerase II cis-regulatory region sequence-specific DNA binding"/>
    <property type="evidence" value="ECO:0007669"/>
    <property type="project" value="TreeGrafter"/>
</dbReference>
<dbReference type="GeneID" id="94830130"/>
<dbReference type="InterPro" id="IPR001005">
    <property type="entry name" value="SANT/Myb"/>
</dbReference>
<sequence length="265" mass="30845">MCYSLHLLFPEKNMNIKLCENTFLTSLTENMTHSSQNGIKIIKKPQHRQKFTKVEDQILVSLVSQFAMNDSTMTNCFEQITAINQQNSNQLPFPCSIDNITNNTNDANASNDNNINQIQNFSGINNLSDVARVDWNEVSKRMIHRTPKQCRDHYVNFLLPCYSKQPFTEEEDALIKIKHYELGPKWTKMTIFLPGRSPNSIKNRWNYYISREGICKNEKNHQDNKDDTVKEQKSKENFLLSIFDDFSSEQAVLSNSFFMNDFGLF</sequence>
<organism evidence="3 4">
    <name type="scientific">Tritrichomonas foetus</name>
    <dbReference type="NCBI Taxonomy" id="1144522"/>
    <lineage>
        <taxon>Eukaryota</taxon>
        <taxon>Metamonada</taxon>
        <taxon>Parabasalia</taxon>
        <taxon>Tritrichomonadida</taxon>
        <taxon>Tritrichomonadidae</taxon>
        <taxon>Tritrichomonas</taxon>
    </lineage>
</organism>
<dbReference type="CDD" id="cd00167">
    <property type="entry name" value="SANT"/>
    <property type="match status" value="2"/>
</dbReference>
<feature type="domain" description="HTH myb-type" evidence="2">
    <location>
        <begin position="164"/>
        <end position="213"/>
    </location>
</feature>
<dbReference type="GO" id="GO:0005634">
    <property type="term" value="C:nucleus"/>
    <property type="evidence" value="ECO:0007669"/>
    <property type="project" value="TreeGrafter"/>
</dbReference>
<name>A0A1J4J967_9EUKA</name>
<evidence type="ECO:0000313" key="4">
    <source>
        <dbReference type="Proteomes" id="UP000179807"/>
    </source>
</evidence>
<gene>
    <name evidence="3" type="ORF">TRFO_10382</name>
</gene>
<dbReference type="SMART" id="SM00717">
    <property type="entry name" value="SANT"/>
    <property type="match status" value="2"/>
</dbReference>
<evidence type="ECO:0000313" key="3">
    <source>
        <dbReference type="EMBL" id="OHS95730.1"/>
    </source>
</evidence>
<dbReference type="AlphaFoldDB" id="A0A1J4J967"/>
<dbReference type="RefSeq" id="XP_068348867.1">
    <property type="nucleotide sequence ID" value="XM_068495426.1"/>
</dbReference>
<dbReference type="EMBL" id="MLAK01001226">
    <property type="protein sequence ID" value="OHS95730.1"/>
    <property type="molecule type" value="Genomic_DNA"/>
</dbReference>
<protein>
    <recommendedName>
        <fullName evidence="5">Myb-like DNA-binding domain containing protein</fullName>
    </recommendedName>
</protein>
<dbReference type="Pfam" id="PF00249">
    <property type="entry name" value="Myb_DNA-binding"/>
    <property type="match status" value="1"/>
</dbReference>
<evidence type="ECO:0008006" key="5">
    <source>
        <dbReference type="Google" id="ProtNLM"/>
    </source>
</evidence>
<dbReference type="PROSITE" id="PS50090">
    <property type="entry name" value="MYB_LIKE"/>
    <property type="match status" value="1"/>
</dbReference>
<dbReference type="PANTHER" id="PTHR45614:SF69">
    <property type="entry name" value="CHROMOSOME UNDETERMINED SCAFFOLD_38, WHOLE GENOME SHOTGUN SEQUENCE"/>
    <property type="match status" value="1"/>
</dbReference>
<dbReference type="OrthoDB" id="4139207at2759"/>